<evidence type="ECO:0000313" key="3">
    <source>
        <dbReference type="Proteomes" id="UP000435837"/>
    </source>
</evidence>
<organism evidence="2 3">
    <name type="scientific">Streptomyces caniferus</name>
    <dbReference type="NCBI Taxonomy" id="285557"/>
    <lineage>
        <taxon>Bacteria</taxon>
        <taxon>Bacillati</taxon>
        <taxon>Actinomycetota</taxon>
        <taxon>Actinomycetes</taxon>
        <taxon>Kitasatosporales</taxon>
        <taxon>Streptomycetaceae</taxon>
        <taxon>Streptomyces</taxon>
    </lineage>
</organism>
<dbReference type="EMBL" id="BLIN01000005">
    <property type="protein sequence ID" value="GFE08563.1"/>
    <property type="molecule type" value="Genomic_DNA"/>
</dbReference>
<proteinExistence type="predicted"/>
<name>A0A640SAY1_9ACTN</name>
<dbReference type="AlphaFoldDB" id="A0A640SAY1"/>
<protein>
    <submittedName>
        <fullName evidence="2">Uncharacterized protein</fullName>
    </submittedName>
</protein>
<evidence type="ECO:0000256" key="1">
    <source>
        <dbReference type="SAM" id="MobiDB-lite"/>
    </source>
</evidence>
<sequence length="95" mass="10257">MRSGASGWEVSRPLAPLRVRRQRESNCTLHLAEGPLQSRIDKAGGSRDDDQDVTDTDSRLLDDTALPPDETPKSSGATQDGMTPLRYSCTGSNSP</sequence>
<dbReference type="Proteomes" id="UP000435837">
    <property type="component" value="Unassembled WGS sequence"/>
</dbReference>
<accession>A0A640SAY1</accession>
<comment type="caution">
    <text evidence="2">The sequence shown here is derived from an EMBL/GenBank/DDBJ whole genome shotgun (WGS) entry which is preliminary data.</text>
</comment>
<evidence type="ECO:0000313" key="2">
    <source>
        <dbReference type="EMBL" id="GFE08563.1"/>
    </source>
</evidence>
<gene>
    <name evidence="2" type="ORF">Scani_48310</name>
</gene>
<reference evidence="2 3" key="1">
    <citation type="submission" date="2019-12" db="EMBL/GenBank/DDBJ databases">
        <title>Whole genome shotgun sequence of Streptomyces caniferus NBRC 15389.</title>
        <authorList>
            <person name="Ichikawa N."/>
            <person name="Kimura A."/>
            <person name="Kitahashi Y."/>
            <person name="Komaki H."/>
            <person name="Tamura T."/>
        </authorList>
    </citation>
    <scope>NUCLEOTIDE SEQUENCE [LARGE SCALE GENOMIC DNA]</scope>
    <source>
        <strain evidence="2 3">NBRC 15389</strain>
    </source>
</reference>
<feature type="compositionally biased region" description="Basic and acidic residues" evidence="1">
    <location>
        <begin position="39"/>
        <end position="48"/>
    </location>
</feature>
<feature type="region of interest" description="Disordered" evidence="1">
    <location>
        <begin position="28"/>
        <end position="95"/>
    </location>
</feature>